<accession>A0A3B0UYC3</accession>
<feature type="region of interest" description="Disordered" evidence="1">
    <location>
        <begin position="87"/>
        <end position="121"/>
    </location>
</feature>
<gene>
    <name evidence="2" type="ORF">MNBD_DELTA02-1099</name>
</gene>
<organism evidence="2">
    <name type="scientific">hydrothermal vent metagenome</name>
    <dbReference type="NCBI Taxonomy" id="652676"/>
    <lineage>
        <taxon>unclassified sequences</taxon>
        <taxon>metagenomes</taxon>
        <taxon>ecological metagenomes</taxon>
    </lineage>
</organism>
<feature type="compositionally biased region" description="Low complexity" evidence="1">
    <location>
        <begin position="95"/>
        <end position="114"/>
    </location>
</feature>
<name>A0A3B0UYC3_9ZZZZ</name>
<dbReference type="AlphaFoldDB" id="A0A3B0UYC3"/>
<protein>
    <submittedName>
        <fullName evidence="2">Uncharacterized protein</fullName>
    </submittedName>
</protein>
<evidence type="ECO:0000313" key="2">
    <source>
        <dbReference type="EMBL" id="VAW36158.1"/>
    </source>
</evidence>
<evidence type="ECO:0000256" key="1">
    <source>
        <dbReference type="SAM" id="MobiDB-lite"/>
    </source>
</evidence>
<sequence>MQIGINQDIIFKGERFHIQTEDSGVKRPVISTVLFKGGLIIASRKTGYGDKLDSANLDRVVSELMQGQHKEVIRALKNGDFEKEKRVKAADRKAASAGPVTGAAPAPASEPAGRARSKRPLMVSKKVLENKVLECLSLK</sequence>
<proteinExistence type="predicted"/>
<dbReference type="EMBL" id="UOEZ01000037">
    <property type="protein sequence ID" value="VAW36158.1"/>
    <property type="molecule type" value="Genomic_DNA"/>
</dbReference>
<reference evidence="2" key="1">
    <citation type="submission" date="2018-06" db="EMBL/GenBank/DDBJ databases">
        <authorList>
            <person name="Zhirakovskaya E."/>
        </authorList>
    </citation>
    <scope>NUCLEOTIDE SEQUENCE</scope>
</reference>